<feature type="compositionally biased region" description="Low complexity" evidence="1">
    <location>
        <begin position="10"/>
        <end position="20"/>
    </location>
</feature>
<proteinExistence type="predicted"/>
<evidence type="ECO:0000313" key="2">
    <source>
        <dbReference type="EMBL" id="CAF4326348.1"/>
    </source>
</evidence>
<feature type="region of interest" description="Disordered" evidence="1">
    <location>
        <begin position="1"/>
        <end position="56"/>
    </location>
</feature>
<dbReference type="EMBL" id="CAJOBB010016268">
    <property type="protein sequence ID" value="CAF4326348.1"/>
    <property type="molecule type" value="Genomic_DNA"/>
</dbReference>
<protein>
    <submittedName>
        <fullName evidence="2">Uncharacterized protein</fullName>
    </submittedName>
</protein>
<sequence length="94" mass="10489">MQTSDEHLIPTPEHPTTTTTKKLNLSRARLRTRSTSTAHSNGEDEDEPSFAEEESVSHDISFKNVNIIVSISMILDLVNKFRCPSCGRVGQMSE</sequence>
<dbReference type="AlphaFoldDB" id="A0A820JGS1"/>
<dbReference type="Proteomes" id="UP000663868">
    <property type="component" value="Unassembled WGS sequence"/>
</dbReference>
<organism evidence="2 3">
    <name type="scientific">Adineta steineri</name>
    <dbReference type="NCBI Taxonomy" id="433720"/>
    <lineage>
        <taxon>Eukaryota</taxon>
        <taxon>Metazoa</taxon>
        <taxon>Spiralia</taxon>
        <taxon>Gnathifera</taxon>
        <taxon>Rotifera</taxon>
        <taxon>Eurotatoria</taxon>
        <taxon>Bdelloidea</taxon>
        <taxon>Adinetida</taxon>
        <taxon>Adinetidae</taxon>
        <taxon>Adineta</taxon>
    </lineage>
</organism>
<comment type="caution">
    <text evidence="2">The sequence shown here is derived from an EMBL/GenBank/DDBJ whole genome shotgun (WGS) entry which is preliminary data.</text>
</comment>
<name>A0A820JGS1_9BILA</name>
<feature type="non-terminal residue" evidence="2">
    <location>
        <position position="94"/>
    </location>
</feature>
<accession>A0A820JGS1</accession>
<feature type="compositionally biased region" description="Acidic residues" evidence="1">
    <location>
        <begin position="43"/>
        <end position="54"/>
    </location>
</feature>
<gene>
    <name evidence="2" type="ORF">KXQ929_LOCUS46917</name>
</gene>
<evidence type="ECO:0000256" key="1">
    <source>
        <dbReference type="SAM" id="MobiDB-lite"/>
    </source>
</evidence>
<reference evidence="2" key="1">
    <citation type="submission" date="2021-02" db="EMBL/GenBank/DDBJ databases">
        <authorList>
            <person name="Nowell W R."/>
        </authorList>
    </citation>
    <scope>NUCLEOTIDE SEQUENCE</scope>
</reference>
<evidence type="ECO:0000313" key="3">
    <source>
        <dbReference type="Proteomes" id="UP000663868"/>
    </source>
</evidence>